<keyword evidence="1" id="KW-1133">Transmembrane helix</keyword>
<evidence type="ECO:0000256" key="1">
    <source>
        <dbReference type="SAM" id="Phobius"/>
    </source>
</evidence>
<name>A0A9W5Y8E9_9FIRM</name>
<proteinExistence type="predicted"/>
<evidence type="ECO:0000313" key="3">
    <source>
        <dbReference type="EMBL" id="GKX27746.1"/>
    </source>
</evidence>
<dbReference type="AlphaFoldDB" id="A0A9W5Y8E9"/>
<sequence>MLSKHRKNIDLGGGFHINMSKSGVGYSWAISGVSYNEENRNKLKKNYRYNTNILAGEIVDINSANIKQFNDKEYQELIDKISRILRLNRLSNFLLLFIVLIIQPVFIIAPLIGILIKILIHIYGKIQLDYNMDEYTTKKYSKQSEAWLLLNKNKKIWQIIKYVKVINEKYNAGALRNIKRIPITISKKTPFYLIANIDTLQIKLKKEKLIFLPDKIIIIRGTKVGAINYKDIQVNVLSAKFIESRSVPKDSQIVGKTWQYVNKNGTRDRRFKYNRQLPVCLYGRIYLKSTNGLNVEMECSNYEIAKMFNHNLKF</sequence>
<evidence type="ECO:0000259" key="2">
    <source>
        <dbReference type="Pfam" id="PF14020"/>
    </source>
</evidence>
<dbReference type="EMBL" id="BRLB01000001">
    <property type="protein sequence ID" value="GKX27746.1"/>
    <property type="molecule type" value="Genomic_DNA"/>
</dbReference>
<keyword evidence="4" id="KW-1185">Reference proteome</keyword>
<dbReference type="InterPro" id="IPR025330">
    <property type="entry name" value="DUF4236"/>
</dbReference>
<dbReference type="Proteomes" id="UP001144256">
    <property type="component" value="Unassembled WGS sequence"/>
</dbReference>
<accession>A0A9W5Y8E9</accession>
<feature type="domain" description="DUF4236" evidence="2">
    <location>
        <begin position="6"/>
        <end position="40"/>
    </location>
</feature>
<feature type="transmembrane region" description="Helical" evidence="1">
    <location>
        <begin position="93"/>
        <end position="120"/>
    </location>
</feature>
<organism evidence="3 4">
    <name type="scientific">Vallitalea longa</name>
    <dbReference type="NCBI Taxonomy" id="2936439"/>
    <lineage>
        <taxon>Bacteria</taxon>
        <taxon>Bacillati</taxon>
        <taxon>Bacillota</taxon>
        <taxon>Clostridia</taxon>
        <taxon>Lachnospirales</taxon>
        <taxon>Vallitaleaceae</taxon>
        <taxon>Vallitalea</taxon>
    </lineage>
</organism>
<keyword evidence="1" id="KW-0812">Transmembrane</keyword>
<comment type="caution">
    <text evidence="3">The sequence shown here is derived from an EMBL/GenBank/DDBJ whole genome shotgun (WGS) entry which is preliminary data.</text>
</comment>
<dbReference type="Pfam" id="PF14020">
    <property type="entry name" value="DUF4236"/>
    <property type="match status" value="1"/>
</dbReference>
<evidence type="ECO:0000313" key="4">
    <source>
        <dbReference type="Proteomes" id="UP001144256"/>
    </source>
</evidence>
<reference evidence="3" key="1">
    <citation type="submission" date="2022-06" db="EMBL/GenBank/DDBJ databases">
        <title>Vallitalea longa sp. nov., an anaerobic bacterium isolated from marine sediment.</title>
        <authorList>
            <person name="Hirano S."/>
            <person name="Terahara T."/>
            <person name="Mori K."/>
            <person name="Hamada M."/>
            <person name="Matsumoto R."/>
            <person name="Kobayashi T."/>
        </authorList>
    </citation>
    <scope>NUCLEOTIDE SEQUENCE</scope>
    <source>
        <strain evidence="3">SH18-1</strain>
    </source>
</reference>
<gene>
    <name evidence="3" type="ORF">SH1V18_02260</name>
</gene>
<dbReference type="RefSeq" id="WP_281811368.1">
    <property type="nucleotide sequence ID" value="NZ_BRLB01000001.1"/>
</dbReference>
<keyword evidence="1" id="KW-0472">Membrane</keyword>
<protein>
    <recommendedName>
        <fullName evidence="2">DUF4236 domain-containing protein</fullName>
    </recommendedName>
</protein>